<dbReference type="STRING" id="1005945.SAMN05216561_10833"/>
<dbReference type="Pfam" id="PF02470">
    <property type="entry name" value="MlaD"/>
    <property type="match status" value="1"/>
</dbReference>
<reference evidence="4 5" key="1">
    <citation type="submission" date="2016-10" db="EMBL/GenBank/DDBJ databases">
        <authorList>
            <person name="de Groot N.N."/>
        </authorList>
    </citation>
    <scope>NUCLEOTIDE SEQUENCE [LARGE SCALE GENOMIC DNA]</scope>
    <source>
        <strain evidence="4 5">CGMCC 1.11156</strain>
    </source>
</reference>
<dbReference type="InterPro" id="IPR005693">
    <property type="entry name" value="Mce"/>
</dbReference>
<dbReference type="Proteomes" id="UP000198649">
    <property type="component" value="Unassembled WGS sequence"/>
</dbReference>
<dbReference type="EMBL" id="FOQG01000008">
    <property type="protein sequence ID" value="SFI40576.1"/>
    <property type="molecule type" value="Genomic_DNA"/>
</dbReference>
<dbReference type="InterPro" id="IPR052336">
    <property type="entry name" value="MlaD_Phospholipid_Transporter"/>
</dbReference>
<evidence type="ECO:0000313" key="5">
    <source>
        <dbReference type="Proteomes" id="UP000198649"/>
    </source>
</evidence>
<dbReference type="Pfam" id="PF11887">
    <property type="entry name" value="Mce4_CUP1"/>
    <property type="match status" value="1"/>
</dbReference>
<proteinExistence type="predicted"/>
<feature type="region of interest" description="Disordered" evidence="1">
    <location>
        <begin position="385"/>
        <end position="407"/>
    </location>
</feature>
<organism evidence="4 5">
    <name type="scientific">Nocardioides psychrotolerans</name>
    <dbReference type="NCBI Taxonomy" id="1005945"/>
    <lineage>
        <taxon>Bacteria</taxon>
        <taxon>Bacillati</taxon>
        <taxon>Actinomycetota</taxon>
        <taxon>Actinomycetes</taxon>
        <taxon>Propionibacteriales</taxon>
        <taxon>Nocardioidaceae</taxon>
        <taxon>Nocardioides</taxon>
    </lineage>
</organism>
<feature type="domain" description="Mce/MlaD" evidence="2">
    <location>
        <begin position="39"/>
        <end position="114"/>
    </location>
</feature>
<dbReference type="AlphaFoldDB" id="A0A1I3HXU8"/>
<dbReference type="RefSeq" id="WP_091113282.1">
    <property type="nucleotide sequence ID" value="NZ_BKAF01000015.1"/>
</dbReference>
<dbReference type="GO" id="GO:0005576">
    <property type="term" value="C:extracellular region"/>
    <property type="evidence" value="ECO:0007669"/>
    <property type="project" value="TreeGrafter"/>
</dbReference>
<dbReference type="InterPro" id="IPR003399">
    <property type="entry name" value="Mce/MlaD"/>
</dbReference>
<evidence type="ECO:0000259" key="3">
    <source>
        <dbReference type="Pfam" id="PF11887"/>
    </source>
</evidence>
<evidence type="ECO:0000259" key="2">
    <source>
        <dbReference type="Pfam" id="PF02470"/>
    </source>
</evidence>
<dbReference type="NCBIfam" id="TIGR00996">
    <property type="entry name" value="Mtu_fam_mce"/>
    <property type="match status" value="1"/>
</dbReference>
<accession>A0A1I3HXU8</accession>
<dbReference type="InterPro" id="IPR024516">
    <property type="entry name" value="Mce_C"/>
</dbReference>
<feature type="domain" description="Mammalian cell entry C-terminal" evidence="3">
    <location>
        <begin position="122"/>
        <end position="292"/>
    </location>
</feature>
<feature type="region of interest" description="Disordered" evidence="1">
    <location>
        <begin position="327"/>
        <end position="370"/>
    </location>
</feature>
<dbReference type="PANTHER" id="PTHR33371:SF16">
    <property type="entry name" value="MCE-FAMILY PROTEIN MCE3F"/>
    <property type="match status" value="1"/>
</dbReference>
<dbReference type="PANTHER" id="PTHR33371">
    <property type="entry name" value="INTERMEMBRANE PHOSPHOLIPID TRANSPORT SYSTEM BINDING PROTEIN MLAD-RELATED"/>
    <property type="match status" value="1"/>
</dbReference>
<dbReference type="OrthoDB" id="4741753at2"/>
<evidence type="ECO:0000256" key="1">
    <source>
        <dbReference type="SAM" id="MobiDB-lite"/>
    </source>
</evidence>
<evidence type="ECO:0000313" key="4">
    <source>
        <dbReference type="EMBL" id="SFI40576.1"/>
    </source>
</evidence>
<sequence length="424" mass="45777">MITRRTKLQLLVFVLITLLGVTYVGARYAKLDRLFIDDTYTVVAHFPESGGIFAGAEVNYRGVKIGRVGELVLTDEGVDVHLEVEKTFDAIPADTIAIVGNRSAVGEQYVELQPNVDEAPFLRDASEIDEADTRTPVSTNQLLTNLSNTVSSVDQEALRITVSEFGDAFAGAGEDLETIIDSGNSFIEVANQNFDVTDRLIEDSNVVLRGQLASESALRTFASQLALFSETLAGADGDLRTVIDTGSATATQLRTFLEQNRVELGDLINNLVTTGEVVVKRLPGIAQVLSIYPYVVEGGFTVVAKSPDTGLFDAHFGMIITDTPVCHRGYEGTDTRPPQDGSNRPMNEEARCSEPPAMSNPRGSQNAPSRVAPVIASYDEETGKLTWGDRASRAATSTGSVAPPTLGEESWKWLYLQPLMAPQG</sequence>
<gene>
    <name evidence="4" type="ORF">SAMN05216561_10833</name>
</gene>
<name>A0A1I3HXU8_9ACTN</name>
<protein>
    <submittedName>
        <fullName evidence="4">Phospholipid/cholesterol/gamma-HCH transport system substrate-binding protein</fullName>
    </submittedName>
</protein>
<keyword evidence="5" id="KW-1185">Reference proteome</keyword>